<sequence length="170" mass="18520">MNHVMKMLAAACCALLLAACAALPAADAGRADYEKMLAWNAAHEPVVNALQGRLQQKMDAGNTAELEAEIKVFAATIKQMLADLDRLEIRNPLVAEFQAKSRESLVLSALLMGQGVAAILHPQQQENIVAQTLNQVNQMSSINQNVAELKKAALEMNRLAARLNKMYPKK</sequence>
<dbReference type="EMBL" id="CP116766">
    <property type="protein sequence ID" value="WCL70950.1"/>
    <property type="molecule type" value="Genomic_DNA"/>
</dbReference>
<gene>
    <name evidence="2" type="ORF">PJU73_06190</name>
</gene>
<keyword evidence="3" id="KW-1185">Reference proteome</keyword>
<reference evidence="2 3" key="1">
    <citation type="submission" date="2023-01" db="EMBL/GenBank/DDBJ databases">
        <authorList>
            <person name="Yang C."/>
        </authorList>
    </citation>
    <scope>NUCLEOTIDE SEQUENCE [LARGE SCALE GENOMIC DNA]</scope>
    <source>
        <strain evidence="2 3">ZJ106</strain>
    </source>
</reference>
<dbReference type="RefSeq" id="WP_237091944.1">
    <property type="nucleotide sequence ID" value="NZ_CP116766.1"/>
</dbReference>
<dbReference type="Proteomes" id="UP001221268">
    <property type="component" value="Chromosome"/>
</dbReference>
<evidence type="ECO:0000256" key="1">
    <source>
        <dbReference type="SAM" id="SignalP"/>
    </source>
</evidence>
<organism evidence="2 3">
    <name type="scientific">Neisseria lisongii</name>
    <dbReference type="NCBI Taxonomy" id="2912188"/>
    <lineage>
        <taxon>Bacteria</taxon>
        <taxon>Pseudomonadati</taxon>
        <taxon>Pseudomonadota</taxon>
        <taxon>Betaproteobacteria</taxon>
        <taxon>Neisseriales</taxon>
        <taxon>Neisseriaceae</taxon>
        <taxon>Neisseria</taxon>
    </lineage>
</organism>
<feature type="chain" id="PRO_5046919763" description="Lipoprotein" evidence="1">
    <location>
        <begin position="22"/>
        <end position="170"/>
    </location>
</feature>
<accession>A0ABY7RHA3</accession>
<feature type="signal peptide" evidence="1">
    <location>
        <begin position="1"/>
        <end position="21"/>
    </location>
</feature>
<name>A0ABY7RHA3_9NEIS</name>
<proteinExistence type="predicted"/>
<keyword evidence="1" id="KW-0732">Signal</keyword>
<dbReference type="PROSITE" id="PS51257">
    <property type="entry name" value="PROKAR_LIPOPROTEIN"/>
    <property type="match status" value="1"/>
</dbReference>
<evidence type="ECO:0000313" key="3">
    <source>
        <dbReference type="Proteomes" id="UP001221268"/>
    </source>
</evidence>
<protein>
    <recommendedName>
        <fullName evidence="4">Lipoprotein</fullName>
    </recommendedName>
</protein>
<evidence type="ECO:0000313" key="2">
    <source>
        <dbReference type="EMBL" id="WCL70950.1"/>
    </source>
</evidence>
<evidence type="ECO:0008006" key="4">
    <source>
        <dbReference type="Google" id="ProtNLM"/>
    </source>
</evidence>